<evidence type="ECO:0000313" key="2">
    <source>
        <dbReference type="Proteomes" id="UP000017836"/>
    </source>
</evidence>
<organism evidence="1 2">
    <name type="scientific">Amborella trichopoda</name>
    <dbReference type="NCBI Taxonomy" id="13333"/>
    <lineage>
        <taxon>Eukaryota</taxon>
        <taxon>Viridiplantae</taxon>
        <taxon>Streptophyta</taxon>
        <taxon>Embryophyta</taxon>
        <taxon>Tracheophyta</taxon>
        <taxon>Spermatophyta</taxon>
        <taxon>Magnoliopsida</taxon>
        <taxon>Amborellales</taxon>
        <taxon>Amborellaceae</taxon>
        <taxon>Amborella</taxon>
    </lineage>
</organism>
<accession>W1P1K9</accession>
<protein>
    <submittedName>
        <fullName evidence="1">Uncharacterized protein</fullName>
    </submittedName>
</protein>
<proteinExistence type="predicted"/>
<evidence type="ECO:0000313" key="1">
    <source>
        <dbReference type="EMBL" id="ERN03707.1"/>
    </source>
</evidence>
<dbReference type="HOGENOM" id="CLU_2349588_0_0_1"/>
<dbReference type="AlphaFoldDB" id="W1P1K9"/>
<reference evidence="2" key="1">
    <citation type="journal article" date="2013" name="Science">
        <title>The Amborella genome and the evolution of flowering plants.</title>
        <authorList>
            <consortium name="Amborella Genome Project"/>
        </authorList>
    </citation>
    <scope>NUCLEOTIDE SEQUENCE [LARGE SCALE GENOMIC DNA]</scope>
</reference>
<sequence>MTLLPLHLRNPNIALDPLGLPASTEHSDHLSNPLKDFKSLRITLGTTIRLPLIIVFHTPPKGPSISNHTQSKVKCFWLSSPTDMEADPCTDNFEPDR</sequence>
<dbReference type="Gramene" id="ERN03707">
    <property type="protein sequence ID" value="ERN03707"/>
    <property type="gene ID" value="AMTR_s00203p00030160"/>
</dbReference>
<gene>
    <name evidence="1" type="ORF">AMTR_s00203p00030160</name>
</gene>
<keyword evidence="2" id="KW-1185">Reference proteome</keyword>
<name>W1P1K9_AMBTC</name>
<dbReference type="EMBL" id="KI394332">
    <property type="protein sequence ID" value="ERN03707.1"/>
    <property type="molecule type" value="Genomic_DNA"/>
</dbReference>
<dbReference type="Proteomes" id="UP000017836">
    <property type="component" value="Unassembled WGS sequence"/>
</dbReference>